<organism evidence="1 2">
    <name type="scientific">Gillisia lutea</name>
    <dbReference type="NCBI Taxonomy" id="2909668"/>
    <lineage>
        <taxon>Bacteria</taxon>
        <taxon>Pseudomonadati</taxon>
        <taxon>Bacteroidota</taxon>
        <taxon>Flavobacteriia</taxon>
        <taxon>Flavobacteriales</taxon>
        <taxon>Flavobacteriaceae</taxon>
        <taxon>Gillisia</taxon>
    </lineage>
</organism>
<name>A0ABS9EH42_9FLAO</name>
<dbReference type="EMBL" id="JAKGTH010000008">
    <property type="protein sequence ID" value="MCF4101469.1"/>
    <property type="molecule type" value="Genomic_DNA"/>
</dbReference>
<proteinExistence type="predicted"/>
<evidence type="ECO:0000313" key="1">
    <source>
        <dbReference type="EMBL" id="MCF4101469.1"/>
    </source>
</evidence>
<dbReference type="Proteomes" id="UP001179363">
    <property type="component" value="Unassembled WGS sequence"/>
</dbReference>
<protein>
    <submittedName>
        <fullName evidence="1">Uncharacterized protein</fullName>
    </submittedName>
</protein>
<dbReference type="RefSeq" id="WP_236133623.1">
    <property type="nucleotide sequence ID" value="NZ_JAKGTH010000008.1"/>
</dbReference>
<keyword evidence="2" id="KW-1185">Reference proteome</keyword>
<evidence type="ECO:0000313" key="2">
    <source>
        <dbReference type="Proteomes" id="UP001179363"/>
    </source>
</evidence>
<gene>
    <name evidence="1" type="ORF">L1I30_07320</name>
</gene>
<comment type="caution">
    <text evidence="1">The sequence shown here is derived from an EMBL/GenBank/DDBJ whole genome shotgun (WGS) entry which is preliminary data.</text>
</comment>
<accession>A0ABS9EH42</accession>
<reference evidence="1" key="1">
    <citation type="submission" date="2022-01" db="EMBL/GenBank/DDBJ databases">
        <title>Gillisia lutea sp. nov., isolated from marine plastic residues from the Malvarosa beach (Valencia, Spain).</title>
        <authorList>
            <person name="Vidal-Verdu A."/>
            <person name="Molina-Menor E."/>
            <person name="Satari L."/>
            <person name="Pascual J."/>
            <person name="Pereto J."/>
            <person name="Porcar M."/>
        </authorList>
    </citation>
    <scope>NUCLEOTIDE SEQUENCE</scope>
    <source>
        <strain evidence="1">M10.2A</strain>
    </source>
</reference>
<sequence>MKLRNRFMLLGLTAAVTGGFVISQIYMHEKNRKELREIAQELAANWRIKLGLTKAQCTLLEDILIEYTIRKNEVINSELTESRKISRLQEIQKHEHNRLRKIFTEAQFNEYVGINKKIPNEIMDS</sequence>